<keyword evidence="4 8" id="KW-0812">Transmembrane</keyword>
<dbReference type="InterPro" id="IPR002524">
    <property type="entry name" value="Cation_efflux"/>
</dbReference>
<comment type="similarity">
    <text evidence="2">Belongs to the cation diffusion facilitator (CDF) transporter (TC 2.A.4) family. SLC30A subfamily.</text>
</comment>
<feature type="domain" description="Cation efflux protein transmembrane" evidence="9">
    <location>
        <begin position="9"/>
        <end position="274"/>
    </location>
</feature>
<evidence type="ECO:0000256" key="1">
    <source>
        <dbReference type="ARBA" id="ARBA00004141"/>
    </source>
</evidence>
<dbReference type="NCBIfam" id="TIGR01297">
    <property type="entry name" value="CDF"/>
    <property type="match status" value="1"/>
</dbReference>
<reference evidence="11 12" key="1">
    <citation type="submission" date="2023-04" db="EMBL/GenBank/DDBJ databases">
        <title>Genome of Basidiobolus ranarum AG-B5.</title>
        <authorList>
            <person name="Stajich J.E."/>
            <person name="Carter-House D."/>
            <person name="Gryganskyi A."/>
        </authorList>
    </citation>
    <scope>NUCLEOTIDE SEQUENCE [LARGE SCALE GENOMIC DNA]</scope>
    <source>
        <strain evidence="11 12">AG-B5</strain>
    </source>
</reference>
<dbReference type="EMBL" id="JASJQH010006986">
    <property type="protein sequence ID" value="KAK9721263.1"/>
    <property type="molecule type" value="Genomic_DNA"/>
</dbReference>
<gene>
    <name evidence="11" type="primary">ZRC1_2</name>
    <name evidence="11" type="ORF">K7432_003570</name>
</gene>
<feature type="transmembrane region" description="Helical" evidence="8">
    <location>
        <begin position="112"/>
        <end position="132"/>
    </location>
</feature>
<dbReference type="Pfam" id="PF01545">
    <property type="entry name" value="Cation_efflux"/>
    <property type="match status" value="1"/>
</dbReference>
<keyword evidence="7 8" id="KW-0472">Membrane</keyword>
<evidence type="ECO:0000256" key="5">
    <source>
        <dbReference type="ARBA" id="ARBA00022833"/>
    </source>
</evidence>
<dbReference type="PANTHER" id="PTHR45820:SF4">
    <property type="entry name" value="ZINC TRANSPORTER 63C, ISOFORM F"/>
    <property type="match status" value="1"/>
</dbReference>
<evidence type="ECO:0000313" key="11">
    <source>
        <dbReference type="EMBL" id="KAK9721263.1"/>
    </source>
</evidence>
<evidence type="ECO:0000259" key="9">
    <source>
        <dbReference type="Pfam" id="PF01545"/>
    </source>
</evidence>
<evidence type="ECO:0000313" key="12">
    <source>
        <dbReference type="Proteomes" id="UP001479436"/>
    </source>
</evidence>
<dbReference type="SUPFAM" id="SSF160240">
    <property type="entry name" value="Cation efflux protein cytoplasmic domain-like"/>
    <property type="match status" value="1"/>
</dbReference>
<evidence type="ECO:0000256" key="8">
    <source>
        <dbReference type="SAM" id="Phobius"/>
    </source>
</evidence>
<name>A0ABR2W5X9_9FUNG</name>
<keyword evidence="5" id="KW-0862">Zinc</keyword>
<organism evidence="11 12">
    <name type="scientific">Basidiobolus ranarum</name>
    <dbReference type="NCBI Taxonomy" id="34480"/>
    <lineage>
        <taxon>Eukaryota</taxon>
        <taxon>Fungi</taxon>
        <taxon>Fungi incertae sedis</taxon>
        <taxon>Zoopagomycota</taxon>
        <taxon>Entomophthoromycotina</taxon>
        <taxon>Basidiobolomycetes</taxon>
        <taxon>Basidiobolales</taxon>
        <taxon>Basidiobolaceae</taxon>
        <taxon>Basidiobolus</taxon>
    </lineage>
</organism>
<feature type="transmembrane region" description="Helical" evidence="8">
    <location>
        <begin position="214"/>
        <end position="237"/>
    </location>
</feature>
<comment type="subcellular location">
    <subcellularLocation>
        <location evidence="1">Membrane</location>
        <topology evidence="1">Multi-pass membrane protein</topology>
    </subcellularLocation>
</comment>
<accession>A0ABR2W5X9</accession>
<comment type="caution">
    <text evidence="11">The sequence shown here is derived from an EMBL/GenBank/DDBJ whole genome shotgun (WGS) entry which is preliminary data.</text>
</comment>
<keyword evidence="6 8" id="KW-1133">Transmembrane helix</keyword>
<dbReference type="PANTHER" id="PTHR45820">
    <property type="entry name" value="FI23527P1"/>
    <property type="match status" value="1"/>
</dbReference>
<keyword evidence="3" id="KW-0813">Transport</keyword>
<dbReference type="SUPFAM" id="SSF161111">
    <property type="entry name" value="Cation efflux protein transmembrane domain-like"/>
    <property type="match status" value="1"/>
</dbReference>
<dbReference type="InterPro" id="IPR027469">
    <property type="entry name" value="Cation_efflux_TMD_sf"/>
</dbReference>
<keyword evidence="12" id="KW-1185">Reference proteome</keyword>
<feature type="transmembrane region" description="Helical" evidence="8">
    <location>
        <begin position="249"/>
        <end position="274"/>
    </location>
</feature>
<evidence type="ECO:0000259" key="10">
    <source>
        <dbReference type="Pfam" id="PF16916"/>
    </source>
</evidence>
<evidence type="ECO:0000256" key="4">
    <source>
        <dbReference type="ARBA" id="ARBA00022692"/>
    </source>
</evidence>
<feature type="transmembrane region" description="Helical" evidence="8">
    <location>
        <begin position="9"/>
        <end position="33"/>
    </location>
</feature>
<feature type="domain" description="Cation efflux protein cytoplasmic" evidence="10">
    <location>
        <begin position="280"/>
        <end position="350"/>
    </location>
</feature>
<dbReference type="Pfam" id="PF16916">
    <property type="entry name" value="ZT_dimer"/>
    <property type="match status" value="1"/>
</dbReference>
<dbReference type="InterPro" id="IPR036837">
    <property type="entry name" value="Cation_efflux_CTD_sf"/>
</dbReference>
<evidence type="ECO:0000256" key="6">
    <source>
        <dbReference type="ARBA" id="ARBA00022989"/>
    </source>
</evidence>
<feature type="transmembrane region" description="Helical" evidence="8">
    <location>
        <begin position="77"/>
        <end position="100"/>
    </location>
</feature>
<evidence type="ECO:0000256" key="3">
    <source>
        <dbReference type="ARBA" id="ARBA00022448"/>
    </source>
</evidence>
<dbReference type="Proteomes" id="UP001479436">
    <property type="component" value="Unassembled WGS sequence"/>
</dbReference>
<sequence length="410" mass="45354">MALKRTTRLIILLCLTTVFFFVELVVGYIVGSIALVADSFHMLSDLLSIVVALYAIRLSKRTTYGPNYTYGWQRAEVIGALINGVFLIALCFSIFIEAIQRFFQPQEIENPVLILIVGGLGLVVNIVGLFLFHEHSHVGHSHGASAPQDIENPNSYGTAALSHQSIIQTAEEFAKSRNSTDIESRTENVSISEPVTDEKMGPGKKSGLLNMHGVFLHVLGDALGSIAVIISSLIIWLSSFPQRFLFDPIISLLITCLILFFTIPLVRSAAYILLQGVPRSIPVDELRNKILKIRNVISLHELHIWQLSDNKTIASIHIHVTNVSDYMTVATDVKKLLHSYGIHSVTIQPEFPSELSPTQSLLIEDETNETACLLRCSSECDDQICCKSSIGPLITLDIDESEDSPKHMHP</sequence>
<evidence type="ECO:0000256" key="7">
    <source>
        <dbReference type="ARBA" id="ARBA00023136"/>
    </source>
</evidence>
<evidence type="ECO:0000256" key="2">
    <source>
        <dbReference type="ARBA" id="ARBA00008873"/>
    </source>
</evidence>
<dbReference type="InterPro" id="IPR027470">
    <property type="entry name" value="Cation_efflux_CTD"/>
</dbReference>
<proteinExistence type="inferred from homology"/>
<protein>
    <submittedName>
        <fullName evidence="11">Zinc resistance conferring protein</fullName>
    </submittedName>
</protein>
<dbReference type="Gene3D" id="1.20.1510.10">
    <property type="entry name" value="Cation efflux protein transmembrane domain"/>
    <property type="match status" value="1"/>
</dbReference>
<dbReference type="InterPro" id="IPR058533">
    <property type="entry name" value="Cation_efflux_TM"/>
</dbReference>